<comment type="similarity">
    <text evidence="3">Belongs to the IspD/TarI cytidylyltransferase family. IspD subfamily.</text>
</comment>
<dbReference type="InterPro" id="IPR018294">
    <property type="entry name" value="ISPD_synthase_CS"/>
</dbReference>
<evidence type="ECO:0000256" key="8">
    <source>
        <dbReference type="ARBA" id="ARBA00023229"/>
    </source>
</evidence>
<dbReference type="PROSITE" id="PS01295">
    <property type="entry name" value="ISPD"/>
    <property type="match status" value="1"/>
</dbReference>
<dbReference type="Proteomes" id="UP000809440">
    <property type="component" value="Unassembled WGS sequence"/>
</dbReference>
<dbReference type="EMBL" id="JAFBXF010000025">
    <property type="protein sequence ID" value="MBM2419715.1"/>
    <property type="molecule type" value="Genomic_DNA"/>
</dbReference>
<name>A0A9Q2P073_9RHOB</name>
<gene>
    <name evidence="9" type="primary">ispD</name>
    <name evidence="9" type="ORF">JQX41_22415</name>
    <name evidence="10" type="ORF">JQX48_22315</name>
</gene>
<dbReference type="InterPro" id="IPR029044">
    <property type="entry name" value="Nucleotide-diphossugar_trans"/>
</dbReference>
<evidence type="ECO:0000256" key="2">
    <source>
        <dbReference type="ARBA" id="ARBA00004787"/>
    </source>
</evidence>
<dbReference type="InterPro" id="IPR050088">
    <property type="entry name" value="IspD/TarI_cytidylyltransf_bact"/>
</dbReference>
<dbReference type="OrthoDB" id="9804336at2"/>
<evidence type="ECO:0000313" key="9">
    <source>
        <dbReference type="EMBL" id="MBM2415068.1"/>
    </source>
</evidence>
<evidence type="ECO:0000256" key="6">
    <source>
        <dbReference type="ARBA" id="ARBA00022679"/>
    </source>
</evidence>
<comment type="pathway">
    <text evidence="2">Isoprenoid biosynthesis; isopentenyl diphosphate biosynthesis via DXP pathway; isopentenyl diphosphate from 1-deoxy-D-xylulose 5-phosphate: step 2/6.</text>
</comment>
<evidence type="ECO:0000313" key="10">
    <source>
        <dbReference type="EMBL" id="MBM2419715.1"/>
    </source>
</evidence>
<dbReference type="RefSeq" id="WP_085633799.1">
    <property type="nucleotide sequence ID" value="NZ_JAFBWU010000025.1"/>
</dbReference>
<evidence type="ECO:0000313" key="12">
    <source>
        <dbReference type="Proteomes" id="UP000809440"/>
    </source>
</evidence>
<dbReference type="Pfam" id="PF01128">
    <property type="entry name" value="IspD"/>
    <property type="match status" value="1"/>
</dbReference>
<accession>A0A9Q2P073</accession>
<dbReference type="NCBIfam" id="TIGR00453">
    <property type="entry name" value="ispD"/>
    <property type="match status" value="1"/>
</dbReference>
<proteinExistence type="inferred from homology"/>
<keyword evidence="12" id="KW-1185">Reference proteome</keyword>
<dbReference type="GeneID" id="62643407"/>
<protein>
    <recommendedName>
        <fullName evidence="5">2-C-methyl-D-erythritol 4-phosphate cytidylyltransferase</fullName>
        <ecNumber evidence="4">2.7.7.60</ecNumber>
    </recommendedName>
</protein>
<dbReference type="AlphaFoldDB" id="A0A9Q2P073"/>
<keyword evidence="7 9" id="KW-0548">Nucleotidyltransferase</keyword>
<comment type="caution">
    <text evidence="9">The sequence shown here is derived from an EMBL/GenBank/DDBJ whole genome shotgun (WGS) entry which is preliminary data.</text>
</comment>
<dbReference type="InterPro" id="IPR001228">
    <property type="entry name" value="IspD"/>
</dbReference>
<evidence type="ECO:0000256" key="5">
    <source>
        <dbReference type="ARBA" id="ARBA00019056"/>
    </source>
</evidence>
<evidence type="ECO:0000313" key="11">
    <source>
        <dbReference type="Proteomes" id="UP000755667"/>
    </source>
</evidence>
<dbReference type="PANTHER" id="PTHR32125:SF4">
    <property type="entry name" value="2-C-METHYL-D-ERYTHRITOL 4-PHOSPHATE CYTIDYLYLTRANSFERASE, CHLOROPLASTIC"/>
    <property type="match status" value="1"/>
</dbReference>
<dbReference type="Gene3D" id="3.90.550.10">
    <property type="entry name" value="Spore Coat Polysaccharide Biosynthesis Protein SpsA, Chain A"/>
    <property type="match status" value="1"/>
</dbReference>
<dbReference type="EC" id="2.7.7.60" evidence="4"/>
<evidence type="ECO:0000256" key="3">
    <source>
        <dbReference type="ARBA" id="ARBA00009789"/>
    </source>
</evidence>
<dbReference type="CDD" id="cd02516">
    <property type="entry name" value="CDP-ME_synthetase"/>
    <property type="match status" value="1"/>
</dbReference>
<dbReference type="GO" id="GO:0050518">
    <property type="term" value="F:2-C-methyl-D-erythritol 4-phosphate cytidylyltransferase activity"/>
    <property type="evidence" value="ECO:0007669"/>
    <property type="project" value="UniProtKB-EC"/>
</dbReference>
<organism evidence="9 11">
    <name type="scientific">Marivita cryptomonadis</name>
    <dbReference type="NCBI Taxonomy" id="505252"/>
    <lineage>
        <taxon>Bacteria</taxon>
        <taxon>Pseudomonadati</taxon>
        <taxon>Pseudomonadota</taxon>
        <taxon>Alphaproteobacteria</taxon>
        <taxon>Rhodobacterales</taxon>
        <taxon>Roseobacteraceae</taxon>
        <taxon>Marivita</taxon>
    </lineage>
</organism>
<sequence>MSVAVIIVAAGRGTRIGGEIPKQYVSLGRTTAIRLAIEAFLKVPLVQWVVPVIHPSDSKLFADALDGVRDVRMQAPVEGSVTRALSVRRGLESLEETRPDKVLIHDAARPFTPKRIIEEAISALDFNDGVCAALPVVDALWKADGLLATVAVSRDGLWRAQTPQGFCYKKILSAHKSHDGSGTDDVTVARRFGLNVAFIYGSEQNYKITTKSDLEKARQDIKRLVSDHS</sequence>
<dbReference type="SUPFAM" id="SSF53448">
    <property type="entry name" value="Nucleotide-diphospho-sugar transferases"/>
    <property type="match status" value="1"/>
</dbReference>
<dbReference type="GO" id="GO:0008299">
    <property type="term" value="P:isoprenoid biosynthetic process"/>
    <property type="evidence" value="ECO:0007669"/>
    <property type="project" value="UniProtKB-KW"/>
</dbReference>
<dbReference type="Proteomes" id="UP000755667">
    <property type="component" value="Unassembled WGS sequence"/>
</dbReference>
<dbReference type="InterPro" id="IPR034683">
    <property type="entry name" value="IspD/TarI"/>
</dbReference>
<keyword evidence="8" id="KW-0414">Isoprene biosynthesis</keyword>
<evidence type="ECO:0000256" key="4">
    <source>
        <dbReference type="ARBA" id="ARBA00012526"/>
    </source>
</evidence>
<reference evidence="9 12" key="1">
    <citation type="submission" date="2021-01" db="EMBL/GenBank/DDBJ databases">
        <title>Diatom-associated Roseobacters Show Island Model of Population Structure.</title>
        <authorList>
            <person name="Qu L."/>
            <person name="Feng X."/>
            <person name="Chen Y."/>
            <person name="Li L."/>
            <person name="Wang X."/>
            <person name="Hu Z."/>
            <person name="Wang H."/>
            <person name="Luo H."/>
        </authorList>
    </citation>
    <scope>NUCLEOTIDE SEQUENCE</scope>
    <source>
        <strain evidence="10 12">CC28-63</strain>
        <strain evidence="9">CC28-69</strain>
    </source>
</reference>
<evidence type="ECO:0000256" key="1">
    <source>
        <dbReference type="ARBA" id="ARBA00001282"/>
    </source>
</evidence>
<dbReference type="PANTHER" id="PTHR32125">
    <property type="entry name" value="2-C-METHYL-D-ERYTHRITOL 4-PHOSPHATE CYTIDYLYLTRANSFERASE, CHLOROPLASTIC"/>
    <property type="match status" value="1"/>
</dbReference>
<comment type="catalytic activity">
    <reaction evidence="1">
        <text>2-C-methyl-D-erythritol 4-phosphate + CTP + H(+) = 4-CDP-2-C-methyl-D-erythritol + diphosphate</text>
        <dbReference type="Rhea" id="RHEA:13429"/>
        <dbReference type="ChEBI" id="CHEBI:15378"/>
        <dbReference type="ChEBI" id="CHEBI:33019"/>
        <dbReference type="ChEBI" id="CHEBI:37563"/>
        <dbReference type="ChEBI" id="CHEBI:57823"/>
        <dbReference type="ChEBI" id="CHEBI:58262"/>
        <dbReference type="EC" id="2.7.7.60"/>
    </reaction>
</comment>
<evidence type="ECO:0000256" key="7">
    <source>
        <dbReference type="ARBA" id="ARBA00022695"/>
    </source>
</evidence>
<dbReference type="EMBL" id="JAFBXE010000025">
    <property type="protein sequence ID" value="MBM2415068.1"/>
    <property type="molecule type" value="Genomic_DNA"/>
</dbReference>
<keyword evidence="6 9" id="KW-0808">Transferase</keyword>